<sequence length="319" mass="35894">MLSLSARVRPATIKIKQIDGTIIETQASRVDTIFSLKEQIMRQCFIPPQQQRLVFRGKVLCDDMTLGFYNINANDIVYLAIKHQKVERPKASALLSRLFELVNTLGESSSTKFALAIDEINQILEHPVLKSAARINPEIQQILDDAAQAVKSSERPLSEKTLQFVAQSQDMTFAQFEATPDGYRLLQSVMDEEPAPTTSSRASGYTNIVYVPKISEKALPNCWKKKKNVFQNTALSLTPRFSFYERQLDAPPTTWEAANGRRGKDNTISALKEKFADQLTALKNMGFTDEEGILQALRETGGNVQKAEQLLRKRPRPEC</sequence>
<dbReference type="GO" id="GO:0005829">
    <property type="term" value="C:cytosol"/>
    <property type="evidence" value="ECO:0007669"/>
    <property type="project" value="TreeGrafter"/>
</dbReference>
<name>A0A1J4KJI8_9EUKA</name>
<comment type="caution">
    <text evidence="3">The sequence shown here is derived from an EMBL/GenBank/DDBJ whole genome shotgun (WGS) entry which is preliminary data.</text>
</comment>
<organism evidence="3 4">
    <name type="scientific">Tritrichomonas foetus</name>
    <dbReference type="NCBI Taxonomy" id="1144522"/>
    <lineage>
        <taxon>Eukaryota</taxon>
        <taxon>Metamonada</taxon>
        <taxon>Parabasalia</taxon>
        <taxon>Tritrichomonadida</taxon>
        <taxon>Tritrichomonadidae</taxon>
        <taxon>Tritrichomonas</taxon>
    </lineage>
</organism>
<evidence type="ECO:0000313" key="3">
    <source>
        <dbReference type="EMBL" id="OHT09862.1"/>
    </source>
</evidence>
<gene>
    <name evidence="3" type="ORF">TRFO_04392</name>
</gene>
<dbReference type="CDD" id="cd17039">
    <property type="entry name" value="Ubl_ubiquitin_like"/>
    <property type="match status" value="1"/>
</dbReference>
<dbReference type="Gene3D" id="1.10.8.10">
    <property type="entry name" value="DNA helicase RuvA subunit, C-terminal domain"/>
    <property type="match status" value="1"/>
</dbReference>
<evidence type="ECO:0000313" key="4">
    <source>
        <dbReference type="Proteomes" id="UP000179807"/>
    </source>
</evidence>
<reference evidence="3" key="1">
    <citation type="submission" date="2016-10" db="EMBL/GenBank/DDBJ databases">
        <authorList>
            <person name="Benchimol M."/>
            <person name="Almeida L.G."/>
            <person name="Vasconcelos A.T."/>
            <person name="Perreira-Neves A."/>
            <person name="Rosa I.A."/>
            <person name="Tasca T."/>
            <person name="Bogo M.R."/>
            <person name="de Souza W."/>
        </authorList>
    </citation>
    <scope>NUCLEOTIDE SEQUENCE [LARGE SCALE GENOMIC DNA]</scope>
    <source>
        <strain evidence="3">K</strain>
    </source>
</reference>
<dbReference type="SMART" id="SM00213">
    <property type="entry name" value="UBQ"/>
    <property type="match status" value="1"/>
</dbReference>
<evidence type="ECO:0000259" key="1">
    <source>
        <dbReference type="PROSITE" id="PS50030"/>
    </source>
</evidence>
<accession>A0A1J4KJI8</accession>
<dbReference type="SMART" id="SM00165">
    <property type="entry name" value="UBA"/>
    <property type="match status" value="1"/>
</dbReference>
<feature type="domain" description="Ubiquitin-like" evidence="2">
    <location>
        <begin position="11"/>
        <end position="82"/>
    </location>
</feature>
<dbReference type="PRINTS" id="PR00348">
    <property type="entry name" value="UBIQUITIN"/>
</dbReference>
<dbReference type="OrthoDB" id="267397at2759"/>
<dbReference type="SUPFAM" id="SSF54236">
    <property type="entry name" value="Ubiquitin-like"/>
    <property type="match status" value="1"/>
</dbReference>
<feature type="domain" description="UBA" evidence="1">
    <location>
        <begin position="270"/>
        <end position="314"/>
    </location>
</feature>
<dbReference type="InterPro" id="IPR000626">
    <property type="entry name" value="Ubiquitin-like_dom"/>
</dbReference>
<dbReference type="Proteomes" id="UP000179807">
    <property type="component" value="Unassembled WGS sequence"/>
</dbReference>
<dbReference type="InterPro" id="IPR015940">
    <property type="entry name" value="UBA"/>
</dbReference>
<dbReference type="InterPro" id="IPR029071">
    <property type="entry name" value="Ubiquitin-like_domsf"/>
</dbReference>
<dbReference type="SUPFAM" id="SSF46934">
    <property type="entry name" value="UBA-like"/>
    <property type="match status" value="1"/>
</dbReference>
<dbReference type="Gene3D" id="3.10.20.90">
    <property type="entry name" value="Phosphatidylinositol 3-kinase Catalytic Subunit, Chain A, domain 1"/>
    <property type="match status" value="1"/>
</dbReference>
<proteinExistence type="predicted"/>
<dbReference type="InterPro" id="IPR019956">
    <property type="entry name" value="Ubiquitin_dom"/>
</dbReference>
<evidence type="ECO:0000259" key="2">
    <source>
        <dbReference type="PROSITE" id="PS50053"/>
    </source>
</evidence>
<dbReference type="Pfam" id="PF00627">
    <property type="entry name" value="UBA"/>
    <property type="match status" value="1"/>
</dbReference>
<dbReference type="EMBL" id="MLAK01000627">
    <property type="protein sequence ID" value="OHT09862.1"/>
    <property type="molecule type" value="Genomic_DNA"/>
</dbReference>
<keyword evidence="4" id="KW-1185">Reference proteome</keyword>
<dbReference type="Pfam" id="PF23195">
    <property type="entry name" value="UBQLN1"/>
    <property type="match status" value="1"/>
</dbReference>
<protein>
    <submittedName>
        <fullName evidence="3">Ubiquitin family protein</fullName>
    </submittedName>
</protein>
<dbReference type="GO" id="GO:0006511">
    <property type="term" value="P:ubiquitin-dependent protein catabolic process"/>
    <property type="evidence" value="ECO:0007669"/>
    <property type="project" value="TreeGrafter"/>
</dbReference>
<dbReference type="Pfam" id="PF00240">
    <property type="entry name" value="ubiquitin"/>
    <property type="match status" value="1"/>
</dbReference>
<dbReference type="InterPro" id="IPR009060">
    <property type="entry name" value="UBA-like_sf"/>
</dbReference>
<dbReference type="PROSITE" id="PS50053">
    <property type="entry name" value="UBIQUITIN_2"/>
    <property type="match status" value="1"/>
</dbReference>
<dbReference type="GO" id="GO:0031593">
    <property type="term" value="F:polyubiquitin modification-dependent protein binding"/>
    <property type="evidence" value="ECO:0007669"/>
    <property type="project" value="TreeGrafter"/>
</dbReference>
<dbReference type="GeneID" id="94826572"/>
<dbReference type="VEuPathDB" id="TrichDB:TRFO_04392"/>
<dbReference type="RefSeq" id="XP_068362998.1">
    <property type="nucleotide sequence ID" value="XM_068491868.1"/>
</dbReference>
<dbReference type="InterPro" id="IPR015496">
    <property type="entry name" value="Ubiquilin"/>
</dbReference>
<dbReference type="AlphaFoldDB" id="A0A1J4KJI8"/>
<dbReference type="PANTHER" id="PTHR10677">
    <property type="entry name" value="UBIQUILIN"/>
    <property type="match status" value="1"/>
</dbReference>
<dbReference type="PANTHER" id="PTHR10677:SF3">
    <property type="entry name" value="FI07626P-RELATED"/>
    <property type="match status" value="1"/>
</dbReference>
<dbReference type="PROSITE" id="PS50030">
    <property type="entry name" value="UBA"/>
    <property type="match status" value="1"/>
</dbReference>